<proteinExistence type="predicted"/>
<organism evidence="1 2">
    <name type="scientific">Rotaria magnacalcarata</name>
    <dbReference type="NCBI Taxonomy" id="392030"/>
    <lineage>
        <taxon>Eukaryota</taxon>
        <taxon>Metazoa</taxon>
        <taxon>Spiralia</taxon>
        <taxon>Gnathifera</taxon>
        <taxon>Rotifera</taxon>
        <taxon>Eurotatoria</taxon>
        <taxon>Bdelloidea</taxon>
        <taxon>Philodinida</taxon>
        <taxon>Philodinidae</taxon>
        <taxon>Rotaria</taxon>
    </lineage>
</organism>
<comment type="caution">
    <text evidence="1">The sequence shown here is derived from an EMBL/GenBank/DDBJ whole genome shotgun (WGS) entry which is preliminary data.</text>
</comment>
<feature type="non-terminal residue" evidence="1">
    <location>
        <position position="1"/>
    </location>
</feature>
<dbReference type="EMBL" id="CAJOBJ010173216">
    <property type="protein sequence ID" value="CAF4890764.1"/>
    <property type="molecule type" value="Genomic_DNA"/>
</dbReference>
<evidence type="ECO:0000313" key="1">
    <source>
        <dbReference type="EMBL" id="CAF4890764.1"/>
    </source>
</evidence>
<gene>
    <name evidence="1" type="ORF">GIL414_LOCUS51328</name>
</gene>
<protein>
    <submittedName>
        <fullName evidence="1">Uncharacterized protein</fullName>
    </submittedName>
</protein>
<sequence>VHVRYGAHVRYDAHVHYGVHVHDDDHDDFRDHIRVLLGTVDVGILQVSDYDLVDILSGIHDFRGAHVHHLRNGEESDLD</sequence>
<accession>A0A8S3C518</accession>
<dbReference type="AlphaFoldDB" id="A0A8S3C518"/>
<evidence type="ECO:0000313" key="2">
    <source>
        <dbReference type="Proteomes" id="UP000681720"/>
    </source>
</evidence>
<reference evidence="1" key="1">
    <citation type="submission" date="2021-02" db="EMBL/GenBank/DDBJ databases">
        <authorList>
            <person name="Nowell W R."/>
        </authorList>
    </citation>
    <scope>NUCLEOTIDE SEQUENCE</scope>
</reference>
<name>A0A8S3C518_9BILA</name>
<dbReference type="Proteomes" id="UP000681720">
    <property type="component" value="Unassembled WGS sequence"/>
</dbReference>